<dbReference type="EMBL" id="VXPY01000079">
    <property type="protein sequence ID" value="MYD90891.1"/>
    <property type="molecule type" value="Genomic_DNA"/>
</dbReference>
<dbReference type="PROSITE" id="PS00086">
    <property type="entry name" value="CYTOCHROME_P450"/>
    <property type="match status" value="1"/>
</dbReference>
<evidence type="ECO:0000256" key="8">
    <source>
        <dbReference type="RuleBase" id="RU000461"/>
    </source>
</evidence>
<reference evidence="9" key="1">
    <citation type="submission" date="2019-09" db="EMBL/GenBank/DDBJ databases">
        <title>Characterisation of the sponge microbiome using genome-centric metagenomics.</title>
        <authorList>
            <person name="Engelberts J.P."/>
            <person name="Robbins S.J."/>
            <person name="De Goeij J.M."/>
            <person name="Aranda M."/>
            <person name="Bell S.C."/>
            <person name="Webster N.S."/>
        </authorList>
    </citation>
    <scope>NUCLEOTIDE SEQUENCE</scope>
    <source>
        <strain evidence="9">SB0662_bin_9</strain>
    </source>
</reference>
<dbReference type="PRINTS" id="PR00463">
    <property type="entry name" value="EP450I"/>
</dbReference>
<dbReference type="SUPFAM" id="SSF48264">
    <property type="entry name" value="Cytochrome P450"/>
    <property type="match status" value="1"/>
</dbReference>
<keyword evidence="5 7" id="KW-0408">Iron</keyword>
<comment type="similarity">
    <text evidence="1 8">Belongs to the cytochrome P450 family.</text>
</comment>
<comment type="caution">
    <text evidence="9">The sequence shown here is derived from an EMBL/GenBank/DDBJ whole genome shotgun (WGS) entry which is preliminary data.</text>
</comment>
<name>A0A6B1DUE5_9CHLR</name>
<evidence type="ECO:0000256" key="3">
    <source>
        <dbReference type="ARBA" id="ARBA00022723"/>
    </source>
</evidence>
<dbReference type="Gene3D" id="1.10.630.10">
    <property type="entry name" value="Cytochrome P450"/>
    <property type="match status" value="1"/>
</dbReference>
<dbReference type="PRINTS" id="PR00385">
    <property type="entry name" value="P450"/>
</dbReference>
<dbReference type="PANTHER" id="PTHR24291">
    <property type="entry name" value="CYTOCHROME P450 FAMILY 4"/>
    <property type="match status" value="1"/>
</dbReference>
<evidence type="ECO:0000313" key="9">
    <source>
        <dbReference type="EMBL" id="MYD90891.1"/>
    </source>
</evidence>
<keyword evidence="6 8" id="KW-0503">Monooxygenase</keyword>
<evidence type="ECO:0000256" key="4">
    <source>
        <dbReference type="ARBA" id="ARBA00023002"/>
    </source>
</evidence>
<evidence type="ECO:0000256" key="1">
    <source>
        <dbReference type="ARBA" id="ARBA00010617"/>
    </source>
</evidence>
<dbReference type="CDD" id="cd20620">
    <property type="entry name" value="CYP132-like"/>
    <property type="match status" value="1"/>
</dbReference>
<feature type="binding site" description="axial binding residue" evidence="7">
    <location>
        <position position="412"/>
    </location>
    <ligand>
        <name>heme</name>
        <dbReference type="ChEBI" id="CHEBI:30413"/>
    </ligand>
    <ligandPart>
        <name>Fe</name>
        <dbReference type="ChEBI" id="CHEBI:18248"/>
    </ligandPart>
</feature>
<dbReference type="GO" id="GO:0005506">
    <property type="term" value="F:iron ion binding"/>
    <property type="evidence" value="ECO:0007669"/>
    <property type="project" value="InterPro"/>
</dbReference>
<dbReference type="InterPro" id="IPR036396">
    <property type="entry name" value="Cyt_P450_sf"/>
</dbReference>
<evidence type="ECO:0000256" key="2">
    <source>
        <dbReference type="ARBA" id="ARBA00022617"/>
    </source>
</evidence>
<evidence type="ECO:0000256" key="5">
    <source>
        <dbReference type="ARBA" id="ARBA00023004"/>
    </source>
</evidence>
<evidence type="ECO:0000256" key="6">
    <source>
        <dbReference type="ARBA" id="ARBA00023033"/>
    </source>
</evidence>
<dbReference type="InterPro" id="IPR017972">
    <property type="entry name" value="Cyt_P450_CS"/>
</dbReference>
<dbReference type="GO" id="GO:0016705">
    <property type="term" value="F:oxidoreductase activity, acting on paired donors, with incorporation or reduction of molecular oxygen"/>
    <property type="evidence" value="ECO:0007669"/>
    <property type="project" value="InterPro"/>
</dbReference>
<evidence type="ECO:0000256" key="7">
    <source>
        <dbReference type="PIRSR" id="PIRSR602401-1"/>
    </source>
</evidence>
<keyword evidence="4 8" id="KW-0560">Oxidoreductase</keyword>
<proteinExistence type="inferred from homology"/>
<dbReference type="Pfam" id="PF00067">
    <property type="entry name" value="p450"/>
    <property type="match status" value="1"/>
</dbReference>
<dbReference type="InterPro" id="IPR002401">
    <property type="entry name" value="Cyt_P450_E_grp-I"/>
</dbReference>
<keyword evidence="2 7" id="KW-0349">Heme</keyword>
<dbReference type="InterPro" id="IPR050196">
    <property type="entry name" value="Cytochrome_P450_Monoox"/>
</dbReference>
<dbReference type="AlphaFoldDB" id="A0A6B1DUE5"/>
<organism evidence="9">
    <name type="scientific">Caldilineaceae bacterium SB0662_bin_9</name>
    <dbReference type="NCBI Taxonomy" id="2605258"/>
    <lineage>
        <taxon>Bacteria</taxon>
        <taxon>Bacillati</taxon>
        <taxon>Chloroflexota</taxon>
        <taxon>Caldilineae</taxon>
        <taxon>Caldilineales</taxon>
        <taxon>Caldilineaceae</taxon>
    </lineage>
</organism>
<dbReference type="GO" id="GO:0020037">
    <property type="term" value="F:heme binding"/>
    <property type="evidence" value="ECO:0007669"/>
    <property type="project" value="InterPro"/>
</dbReference>
<dbReference type="PANTHER" id="PTHR24291:SF50">
    <property type="entry name" value="BIFUNCTIONAL ALBAFLAVENONE MONOOXYGENASE_TERPENE SYNTHASE"/>
    <property type="match status" value="1"/>
</dbReference>
<dbReference type="GO" id="GO:0004497">
    <property type="term" value="F:monooxygenase activity"/>
    <property type="evidence" value="ECO:0007669"/>
    <property type="project" value="UniProtKB-KW"/>
</dbReference>
<gene>
    <name evidence="9" type="ORF">F4Y08_11235</name>
</gene>
<protein>
    <submittedName>
        <fullName evidence="9">Cytochrome P450</fullName>
    </submittedName>
</protein>
<comment type="cofactor">
    <cofactor evidence="7">
        <name>heme</name>
        <dbReference type="ChEBI" id="CHEBI:30413"/>
    </cofactor>
</comment>
<dbReference type="InterPro" id="IPR001128">
    <property type="entry name" value="Cyt_P450"/>
</dbReference>
<sequence length="465" mass="52967">MISQNPAYPPRPVVDRTSLPPGPPEWPVVGQAFQYLFNLLPFIHGAATYGDLVTLSVKPTLVYLVSHPDLVQELFVTNHRRVGRGRTVETLQYLLGYGLVTSDGPLHLRQRRLMQPQFHHRRIVGYAETMTAFAGRHMEVWEDKARVDLAGEMGDLTLKIVVKTLFDLELPDTVRRIGAAFELANDYIKVRDNQPPALRSLFHRLPLPFTRRFRRGLAYLDQTVYGLIAERRRHGLESEDLLSLLLNARDEEANDPSEAVMTDQQVRDEAITLFAAGHETTAMALTWTWYLLATHPDVQARFHAELDNVLGGHTPTPEDLPNLAFTDRILTESMRLYPPIWSTGRMTFEPITLGGHDIPAGAFVIAPPLVIQRDPRWFDDPLEFHPDRWTAEFKEQLPRFAYYPFGGGPRVCIGDGFAWMEAMLILATLGQKWAMRHDPGHRIELLPLVSLRPKGGMPMFLERRH</sequence>
<accession>A0A6B1DUE5</accession>
<keyword evidence="3 7" id="KW-0479">Metal-binding</keyword>